<reference evidence="1" key="1">
    <citation type="submission" date="2020-05" db="EMBL/GenBank/DDBJ databases">
        <authorList>
            <person name="Chiriac C."/>
            <person name="Salcher M."/>
            <person name="Ghai R."/>
            <person name="Kavagutti S V."/>
        </authorList>
    </citation>
    <scope>NUCLEOTIDE SEQUENCE</scope>
</reference>
<evidence type="ECO:0000313" key="1">
    <source>
        <dbReference type="EMBL" id="CAB4324414.1"/>
    </source>
</evidence>
<name>A0A6J5YDX9_9ZZZZ</name>
<organism evidence="1">
    <name type="scientific">freshwater metagenome</name>
    <dbReference type="NCBI Taxonomy" id="449393"/>
    <lineage>
        <taxon>unclassified sequences</taxon>
        <taxon>metagenomes</taxon>
        <taxon>ecological metagenomes</taxon>
    </lineage>
</organism>
<dbReference type="Gene3D" id="1.10.357.10">
    <property type="entry name" value="Tetracycline Repressor, domain 2"/>
    <property type="match status" value="1"/>
</dbReference>
<dbReference type="EMBL" id="CAEMXZ010000144">
    <property type="protein sequence ID" value="CAB4324414.1"/>
    <property type="molecule type" value="Genomic_DNA"/>
</dbReference>
<dbReference type="EMBL" id="CAFBNC010000022">
    <property type="protein sequence ID" value="CAB4930667.1"/>
    <property type="molecule type" value="Genomic_DNA"/>
</dbReference>
<protein>
    <submittedName>
        <fullName evidence="1">Unannotated protein</fullName>
    </submittedName>
</protein>
<evidence type="ECO:0000313" key="2">
    <source>
        <dbReference type="EMBL" id="CAB4930667.1"/>
    </source>
</evidence>
<gene>
    <name evidence="1" type="ORF">UFOPK1392_02184</name>
    <name evidence="2" type="ORF">UFOPK3733_00649</name>
</gene>
<dbReference type="AlphaFoldDB" id="A0A6J5YDX9"/>
<accession>A0A6J5YDX9</accession>
<sequence length="215" mass="22580">MTSVKVREPNSSTVVDAPASTQSDASDLTIRICQAFLVCVAGKGLRATSIDDVAVEAGCGRATIYRVIPGGRTGLLISAVDHSLSLIVDACATAVDGSKTIHEAVARSVRAAASTLADSVALQRLLAEEPGAILPFLSFDGLTPVLHRVAQWSPLLFGRFVSDAQAGDAGEWVARVVLGHLRTPGGPIDLTDLDHCRRLVDTFFIITPESPHTNA</sequence>
<dbReference type="SUPFAM" id="SSF46689">
    <property type="entry name" value="Homeodomain-like"/>
    <property type="match status" value="1"/>
</dbReference>
<dbReference type="InterPro" id="IPR009057">
    <property type="entry name" value="Homeodomain-like_sf"/>
</dbReference>
<proteinExistence type="predicted"/>